<evidence type="ECO:0000313" key="3">
    <source>
        <dbReference type="Proteomes" id="UP001500420"/>
    </source>
</evidence>
<dbReference type="EMBL" id="BAAADV010000008">
    <property type="protein sequence ID" value="GAA0682732.1"/>
    <property type="molecule type" value="Genomic_DNA"/>
</dbReference>
<reference evidence="2 3" key="1">
    <citation type="journal article" date="2019" name="Int. J. Syst. Evol. Microbiol.">
        <title>The Global Catalogue of Microorganisms (GCM) 10K type strain sequencing project: providing services to taxonomists for standard genome sequencing and annotation.</title>
        <authorList>
            <consortium name="The Broad Institute Genomics Platform"/>
            <consortium name="The Broad Institute Genome Sequencing Center for Infectious Disease"/>
            <person name="Wu L."/>
            <person name="Ma J."/>
        </authorList>
    </citation>
    <scope>NUCLEOTIDE SEQUENCE [LARGE SCALE GENOMIC DNA]</scope>
    <source>
        <strain evidence="2 3">JCM 16328</strain>
    </source>
</reference>
<dbReference type="InterPro" id="IPR036390">
    <property type="entry name" value="WH_DNA-bd_sf"/>
</dbReference>
<keyword evidence="3" id="KW-1185">Reference proteome</keyword>
<dbReference type="InterPro" id="IPR005149">
    <property type="entry name" value="Tscrpt_reg_PadR_N"/>
</dbReference>
<dbReference type="AlphaFoldDB" id="A0AAV3TH28"/>
<proteinExistence type="predicted"/>
<organism evidence="2 3">
    <name type="scientific">Natronoarchaeum mannanilyticum</name>
    <dbReference type="NCBI Taxonomy" id="926360"/>
    <lineage>
        <taxon>Archaea</taxon>
        <taxon>Methanobacteriati</taxon>
        <taxon>Methanobacteriota</taxon>
        <taxon>Stenosarchaea group</taxon>
        <taxon>Halobacteria</taxon>
        <taxon>Halobacteriales</taxon>
        <taxon>Natronoarchaeaceae</taxon>
    </lineage>
</organism>
<feature type="domain" description="Transcription regulator PadR N-terminal" evidence="1">
    <location>
        <begin position="22"/>
        <end position="81"/>
    </location>
</feature>
<dbReference type="Gene3D" id="1.10.10.10">
    <property type="entry name" value="Winged helix-like DNA-binding domain superfamily/Winged helix DNA-binding domain"/>
    <property type="match status" value="1"/>
</dbReference>
<sequence length="98" mass="11379">MSLFELTAFQRDLLFIIAMVDEPSGQELKDQFEEETTATVNRGNIYPNLNTLTERGFINKESRDCRTNCYSLTQQGRSCLHQRHKWEQEHLAGAQQTV</sequence>
<comment type="caution">
    <text evidence="2">The sequence shown here is derived from an EMBL/GenBank/DDBJ whole genome shotgun (WGS) entry which is preliminary data.</text>
</comment>
<evidence type="ECO:0000313" key="2">
    <source>
        <dbReference type="EMBL" id="GAA0682732.1"/>
    </source>
</evidence>
<protein>
    <submittedName>
        <fullName evidence="2">PadR family transcriptional regulator</fullName>
    </submittedName>
</protein>
<dbReference type="InterPro" id="IPR036388">
    <property type="entry name" value="WH-like_DNA-bd_sf"/>
</dbReference>
<dbReference type="Pfam" id="PF03551">
    <property type="entry name" value="PadR"/>
    <property type="match status" value="1"/>
</dbReference>
<evidence type="ECO:0000259" key="1">
    <source>
        <dbReference type="Pfam" id="PF03551"/>
    </source>
</evidence>
<gene>
    <name evidence="2" type="ORF">GCM10009020_35050</name>
</gene>
<name>A0AAV3TH28_9EURY</name>
<dbReference type="SUPFAM" id="SSF46785">
    <property type="entry name" value="Winged helix' DNA-binding domain"/>
    <property type="match status" value="1"/>
</dbReference>
<accession>A0AAV3TH28</accession>
<dbReference type="Proteomes" id="UP001500420">
    <property type="component" value="Unassembled WGS sequence"/>
</dbReference>